<dbReference type="Proteomes" id="UP001221411">
    <property type="component" value="Unassembled WGS sequence"/>
</dbReference>
<dbReference type="RefSeq" id="WP_271915900.1">
    <property type="nucleotide sequence ID" value="NZ_JAQNDO010000001.1"/>
</dbReference>
<feature type="transmembrane region" description="Helical" evidence="2">
    <location>
        <begin position="301"/>
        <end position="321"/>
    </location>
</feature>
<evidence type="ECO:0000313" key="4">
    <source>
        <dbReference type="Proteomes" id="UP001221411"/>
    </source>
</evidence>
<sequence>MFRSDGLNALRKRSRGATWVLVAYVVSASGGEVWAQGNAVPPTAGSAQPATTPTARAPEAPATPEADKHFEKGRALVDNDKWADAYGEFRAAYEVSPEPKYLAALIRAEIVTGRKPDAATHLVLLLRQRHQLNGPTVTQAEQTLAELRERLGVVRIAVNVEGAEVLVDGKVVGRSPMEGECFVAAGSHTFEARKAGLVLAQGPRAVEVKGGTTLPVEMTLVAKKDEPGKVGGPNKALVYAGIGLAGALAVVGVGTAIGAAVAEQKSLDDWNADNCTAAPKDACYSNFDEQENKRFLLGNTAVWTFIGAGAVGVGTLVYALIAKKPAENSPKPTVTVAPAVGGVVVLGTF</sequence>
<gene>
    <name evidence="3" type="ORF">POL67_05045</name>
</gene>
<reference evidence="3 4" key="1">
    <citation type="submission" date="2022-11" db="EMBL/GenBank/DDBJ databases">
        <title>Minimal conservation of predation-associated metabolite biosynthetic gene clusters underscores biosynthetic potential of Myxococcota including descriptions for ten novel species: Archangium lansinium sp. nov., Myxococcus landrumus sp. nov., Nannocystis bai.</title>
        <authorList>
            <person name="Ahearne A."/>
            <person name="Stevens C."/>
            <person name="Dowd S."/>
        </authorList>
    </citation>
    <scope>NUCLEOTIDE SEQUENCE [LARGE SCALE GENOMIC DNA]</scope>
    <source>
        <strain evidence="3 4">RJM3</strain>
    </source>
</reference>
<feature type="transmembrane region" description="Helical" evidence="2">
    <location>
        <begin position="236"/>
        <end position="261"/>
    </location>
</feature>
<name>A0ABT5EFU7_9BACT</name>
<keyword evidence="4" id="KW-1185">Reference proteome</keyword>
<evidence type="ECO:0000313" key="3">
    <source>
        <dbReference type="EMBL" id="MDC0740701.1"/>
    </source>
</evidence>
<evidence type="ECO:0000256" key="1">
    <source>
        <dbReference type="SAM" id="MobiDB-lite"/>
    </source>
</evidence>
<proteinExistence type="predicted"/>
<evidence type="ECO:0000256" key="2">
    <source>
        <dbReference type="SAM" id="Phobius"/>
    </source>
</evidence>
<protein>
    <submittedName>
        <fullName evidence="3">PEGA domain-containing protein</fullName>
    </submittedName>
</protein>
<keyword evidence="2" id="KW-1133">Transmembrane helix</keyword>
<dbReference type="EMBL" id="JAQNDO010000001">
    <property type="protein sequence ID" value="MDC0740701.1"/>
    <property type="molecule type" value="Genomic_DNA"/>
</dbReference>
<organism evidence="3 4">
    <name type="scientific">Polyangium mundeleinium</name>
    <dbReference type="NCBI Taxonomy" id="2995306"/>
    <lineage>
        <taxon>Bacteria</taxon>
        <taxon>Pseudomonadati</taxon>
        <taxon>Myxococcota</taxon>
        <taxon>Polyangia</taxon>
        <taxon>Polyangiales</taxon>
        <taxon>Polyangiaceae</taxon>
        <taxon>Polyangium</taxon>
    </lineage>
</organism>
<feature type="region of interest" description="Disordered" evidence="1">
    <location>
        <begin position="39"/>
        <end position="68"/>
    </location>
</feature>
<feature type="compositionally biased region" description="Low complexity" evidence="1">
    <location>
        <begin position="49"/>
        <end position="64"/>
    </location>
</feature>
<comment type="caution">
    <text evidence="3">The sequence shown here is derived from an EMBL/GenBank/DDBJ whole genome shotgun (WGS) entry which is preliminary data.</text>
</comment>
<keyword evidence="2" id="KW-0812">Transmembrane</keyword>
<accession>A0ABT5EFU7</accession>
<keyword evidence="2" id="KW-0472">Membrane</keyword>